<dbReference type="OrthoDB" id="4822551at2"/>
<evidence type="ECO:0000313" key="3">
    <source>
        <dbReference type="EMBL" id="KAB2345209.1"/>
    </source>
</evidence>
<keyword evidence="1" id="KW-0472">Membrane</keyword>
<dbReference type="Proteomes" id="UP000468735">
    <property type="component" value="Unassembled WGS sequence"/>
</dbReference>
<feature type="domain" description="VanZ-like" evidence="2">
    <location>
        <begin position="45"/>
        <end position="152"/>
    </location>
</feature>
<evidence type="ECO:0000313" key="4">
    <source>
        <dbReference type="Proteomes" id="UP000468735"/>
    </source>
</evidence>
<evidence type="ECO:0000259" key="2">
    <source>
        <dbReference type="Pfam" id="PF04892"/>
    </source>
</evidence>
<keyword evidence="4" id="KW-1185">Reference proteome</keyword>
<feature type="transmembrane region" description="Helical" evidence="1">
    <location>
        <begin position="138"/>
        <end position="156"/>
    </location>
</feature>
<sequence length="164" mass="17472">MDTEVELHEAPATRGLPRWLVTALRCLAVVAALGVLAVFSYVAFQLTLTPIHDNGQAGGNTDPGRSLRFYLDQPARDALIQLGGNLMLLAPLGILLPIVSTRLRGPLRLFVVGGLISLAIETTQGLLVQGRAFDIDDVILNAAGVVLAYLVIGRKVSHVARGRS</sequence>
<dbReference type="PANTHER" id="PTHR36834:SF1">
    <property type="entry name" value="INTEGRAL MEMBRANE PROTEIN"/>
    <property type="match status" value="1"/>
</dbReference>
<keyword evidence="1" id="KW-1133">Transmembrane helix</keyword>
<dbReference type="InterPro" id="IPR053150">
    <property type="entry name" value="Teicoplanin_resist-assoc"/>
</dbReference>
<name>A0A6H9YIP8_9ACTN</name>
<feature type="transmembrane region" description="Helical" evidence="1">
    <location>
        <begin position="23"/>
        <end position="44"/>
    </location>
</feature>
<dbReference type="Pfam" id="PF04892">
    <property type="entry name" value="VanZ"/>
    <property type="match status" value="1"/>
</dbReference>
<dbReference type="EMBL" id="WBMT01000014">
    <property type="protein sequence ID" value="KAB2345209.1"/>
    <property type="molecule type" value="Genomic_DNA"/>
</dbReference>
<protein>
    <submittedName>
        <fullName evidence="3">VanZ family protein</fullName>
    </submittedName>
</protein>
<reference evidence="3 4" key="1">
    <citation type="submission" date="2019-09" db="EMBL/GenBank/DDBJ databases">
        <title>Actinomadura physcomitrii sp. nov., a novel actinomycete isolated from moss [Physcomitrium sphaericum (Ludw) Fuernr].</title>
        <authorList>
            <person name="Zhuang X."/>
            <person name="Liu C."/>
        </authorList>
    </citation>
    <scope>NUCLEOTIDE SEQUENCE [LARGE SCALE GENOMIC DNA]</scope>
    <source>
        <strain evidence="3 4">HMC1</strain>
    </source>
</reference>
<organism evidence="3 4">
    <name type="scientific">Actinomadura rudentiformis</name>
    <dbReference type="NCBI Taxonomy" id="359158"/>
    <lineage>
        <taxon>Bacteria</taxon>
        <taxon>Bacillati</taxon>
        <taxon>Actinomycetota</taxon>
        <taxon>Actinomycetes</taxon>
        <taxon>Streptosporangiales</taxon>
        <taxon>Thermomonosporaceae</taxon>
        <taxon>Actinomadura</taxon>
    </lineage>
</organism>
<dbReference type="AlphaFoldDB" id="A0A6H9YIP8"/>
<feature type="transmembrane region" description="Helical" evidence="1">
    <location>
        <begin position="107"/>
        <end position="126"/>
    </location>
</feature>
<dbReference type="RefSeq" id="WP_151564921.1">
    <property type="nucleotide sequence ID" value="NZ_WBMT01000014.1"/>
</dbReference>
<feature type="transmembrane region" description="Helical" evidence="1">
    <location>
        <begin position="78"/>
        <end position="100"/>
    </location>
</feature>
<comment type="caution">
    <text evidence="3">The sequence shown here is derived from an EMBL/GenBank/DDBJ whole genome shotgun (WGS) entry which is preliminary data.</text>
</comment>
<gene>
    <name evidence="3" type="ORF">F8566_28510</name>
</gene>
<proteinExistence type="predicted"/>
<dbReference type="PANTHER" id="PTHR36834">
    <property type="entry name" value="MEMBRANE PROTEIN-RELATED"/>
    <property type="match status" value="1"/>
</dbReference>
<keyword evidence="1" id="KW-0812">Transmembrane</keyword>
<dbReference type="InterPro" id="IPR006976">
    <property type="entry name" value="VanZ-like"/>
</dbReference>
<evidence type="ECO:0000256" key="1">
    <source>
        <dbReference type="SAM" id="Phobius"/>
    </source>
</evidence>
<accession>A0A6H9YIP8</accession>